<gene>
    <name evidence="2" type="ORF">AA106556_2042</name>
</gene>
<evidence type="ECO:0000313" key="3">
    <source>
        <dbReference type="Proteomes" id="UP001062443"/>
    </source>
</evidence>
<evidence type="ECO:0000256" key="1">
    <source>
        <dbReference type="SAM" id="MobiDB-lite"/>
    </source>
</evidence>
<proteinExistence type="predicted"/>
<organism evidence="2 3">
    <name type="scientific">Neokomagataea tanensis NBRC 106556</name>
    <dbReference type="NCBI Taxonomy" id="1223519"/>
    <lineage>
        <taxon>Bacteria</taxon>
        <taxon>Pseudomonadati</taxon>
        <taxon>Pseudomonadota</taxon>
        <taxon>Alphaproteobacteria</taxon>
        <taxon>Acetobacterales</taxon>
        <taxon>Acetobacteraceae</taxon>
        <taxon>Neokomagataea</taxon>
    </lineage>
</organism>
<feature type="region of interest" description="Disordered" evidence="1">
    <location>
        <begin position="1"/>
        <end position="22"/>
    </location>
</feature>
<dbReference type="EMBL" id="BAQB01000097">
    <property type="protein sequence ID" value="GBR49414.1"/>
    <property type="molecule type" value="Genomic_DNA"/>
</dbReference>
<sequence>MTTLPGAMVSSGEPDPVRTGGGNGYAGRLDSYGLSFRVFPRWGVEDVWATLYKI</sequence>
<keyword evidence="3" id="KW-1185">Reference proteome</keyword>
<evidence type="ECO:0000313" key="2">
    <source>
        <dbReference type="EMBL" id="GBR49414.1"/>
    </source>
</evidence>
<name>A0ABQ0QLL5_9PROT</name>
<dbReference type="Proteomes" id="UP001062443">
    <property type="component" value="Unassembled WGS sequence"/>
</dbReference>
<comment type="caution">
    <text evidence="2">The sequence shown here is derived from an EMBL/GenBank/DDBJ whole genome shotgun (WGS) entry which is preliminary data.</text>
</comment>
<accession>A0ABQ0QLL5</accession>
<protein>
    <submittedName>
        <fullName evidence="2">Uncharacterized protein</fullName>
    </submittedName>
</protein>
<reference evidence="2" key="1">
    <citation type="submission" date="2013-04" db="EMBL/GenBank/DDBJ databases">
        <title>The genome sequencing project of 58 acetic acid bacteria.</title>
        <authorList>
            <person name="Okamoto-Kainuma A."/>
            <person name="Ishikawa M."/>
            <person name="Umino S."/>
            <person name="Koizumi Y."/>
            <person name="Shiwa Y."/>
            <person name="Yoshikawa H."/>
            <person name="Matsutani M."/>
            <person name="Matsushita K."/>
        </authorList>
    </citation>
    <scope>NUCLEOTIDE SEQUENCE</scope>
    <source>
        <strain evidence="2">NBRC 106556</strain>
    </source>
</reference>